<dbReference type="GO" id="GO:0003677">
    <property type="term" value="F:DNA binding"/>
    <property type="evidence" value="ECO:0007669"/>
    <property type="project" value="UniProtKB-KW"/>
</dbReference>
<keyword evidence="7" id="KW-0804">Transcription</keyword>
<organism evidence="13 14">
    <name type="scientific">Massilia glaciei</name>
    <dbReference type="NCBI Taxonomy" id="1524097"/>
    <lineage>
        <taxon>Bacteria</taxon>
        <taxon>Pseudomonadati</taxon>
        <taxon>Pseudomonadota</taxon>
        <taxon>Betaproteobacteria</taxon>
        <taxon>Burkholderiales</taxon>
        <taxon>Oxalobacteraceae</taxon>
        <taxon>Telluria group</taxon>
        <taxon>Massilia</taxon>
    </lineage>
</organism>
<dbReference type="InterPro" id="IPR050201">
    <property type="entry name" value="Bacterial_glucokinase"/>
</dbReference>
<dbReference type="SUPFAM" id="SSF46689">
    <property type="entry name" value="Homeodomain-like"/>
    <property type="match status" value="1"/>
</dbReference>
<dbReference type="InterPro" id="IPR036388">
    <property type="entry name" value="WH-like_DNA-bd_sf"/>
</dbReference>
<dbReference type="PROSITE" id="PS51464">
    <property type="entry name" value="SIS"/>
    <property type="match status" value="1"/>
</dbReference>
<evidence type="ECO:0000256" key="2">
    <source>
        <dbReference type="ARBA" id="ARBA00022679"/>
    </source>
</evidence>
<dbReference type="SUPFAM" id="SSF53697">
    <property type="entry name" value="SIS domain"/>
    <property type="match status" value="1"/>
</dbReference>
<comment type="similarity">
    <text evidence="1">In the N-terminal section; belongs to the bacterial glucokinase family.</text>
</comment>
<keyword evidence="10" id="KW-0067">ATP-binding</keyword>
<dbReference type="Gene3D" id="1.10.10.10">
    <property type="entry name" value="Winged helix-like DNA-binding domain superfamily/Winged helix DNA-binding domain"/>
    <property type="match status" value="1"/>
</dbReference>
<evidence type="ECO:0000256" key="10">
    <source>
        <dbReference type="HAMAP-Rule" id="MF_00524"/>
    </source>
</evidence>
<evidence type="ECO:0000256" key="6">
    <source>
        <dbReference type="ARBA" id="ARBA00023152"/>
    </source>
</evidence>
<proteinExistence type="inferred from homology"/>
<dbReference type="InterPro" id="IPR046348">
    <property type="entry name" value="SIS_dom_sf"/>
</dbReference>
<dbReference type="GO" id="GO:0006096">
    <property type="term" value="P:glycolytic process"/>
    <property type="evidence" value="ECO:0007669"/>
    <property type="project" value="UniProtKB-UniRule"/>
</dbReference>
<dbReference type="PANTHER" id="PTHR47690:SF1">
    <property type="entry name" value="GLUCOKINASE"/>
    <property type="match status" value="1"/>
</dbReference>
<gene>
    <name evidence="10" type="primary">glk</name>
    <name evidence="13" type="ORF">C7C56_015335</name>
</gene>
<accession>A0A2U2HJ47</accession>
<protein>
    <recommendedName>
        <fullName evidence="10">Glucokinase</fullName>
        <ecNumber evidence="10">2.7.1.2</ecNumber>
    </recommendedName>
    <alternativeName>
        <fullName evidence="10">Glucose kinase</fullName>
    </alternativeName>
</protein>
<comment type="caution">
    <text evidence="10">Lacks conserved residue(s) required for the propagation of feature annotation.</text>
</comment>
<dbReference type="GO" id="GO:0004340">
    <property type="term" value="F:glucokinase activity"/>
    <property type="evidence" value="ECO:0007669"/>
    <property type="project" value="UniProtKB-UniRule"/>
</dbReference>
<evidence type="ECO:0000256" key="8">
    <source>
        <dbReference type="ARBA" id="ARBA00023268"/>
    </source>
</evidence>
<evidence type="ECO:0000256" key="7">
    <source>
        <dbReference type="ARBA" id="ARBA00023163"/>
    </source>
</evidence>
<dbReference type="InterPro" id="IPR035472">
    <property type="entry name" value="RpiR-like_SIS"/>
</dbReference>
<dbReference type="GO" id="GO:0003700">
    <property type="term" value="F:DNA-binding transcription factor activity"/>
    <property type="evidence" value="ECO:0007669"/>
    <property type="project" value="InterPro"/>
</dbReference>
<dbReference type="Pfam" id="PF02685">
    <property type="entry name" value="Glucokinase"/>
    <property type="match status" value="1"/>
</dbReference>
<comment type="catalytic activity">
    <reaction evidence="9 10">
        <text>D-glucose + ATP = D-glucose 6-phosphate + ADP + H(+)</text>
        <dbReference type="Rhea" id="RHEA:17825"/>
        <dbReference type="ChEBI" id="CHEBI:4167"/>
        <dbReference type="ChEBI" id="CHEBI:15378"/>
        <dbReference type="ChEBI" id="CHEBI:30616"/>
        <dbReference type="ChEBI" id="CHEBI:61548"/>
        <dbReference type="ChEBI" id="CHEBI:456216"/>
        <dbReference type="EC" id="2.7.1.2"/>
    </reaction>
</comment>
<dbReference type="AlphaFoldDB" id="A0A2U2HJ47"/>
<evidence type="ECO:0000256" key="9">
    <source>
        <dbReference type="ARBA" id="ARBA00049060"/>
    </source>
</evidence>
<dbReference type="RefSeq" id="WP_106758247.1">
    <property type="nucleotide sequence ID" value="NZ_PXWF02000240.1"/>
</dbReference>
<dbReference type="CDD" id="cd05013">
    <property type="entry name" value="SIS_RpiR"/>
    <property type="match status" value="1"/>
</dbReference>
<dbReference type="InterPro" id="IPR043129">
    <property type="entry name" value="ATPase_NBD"/>
</dbReference>
<sequence>MTKATPNDAEKFARTAFADGPRLLADIGATHARFALQTAPGVFRSVRLLRCDDFKGIVPLLRFYLADHAETTLHHAALAVANPVNGDSVRMTNRDWEFSTDAVRRELGLHTLLIVNDFTALAMALPGLAPGDLMQVGQGSAASNAVIGVLGPGTGLGVSGVIPTVDGFVTLGSEGGHVNFAPADEREYAILQFAWREWPHVSNERLISGPGLEIIHRALAQRNGVRPDQLSPPEIIAGAFERRDPLCLEVLECFCGMLGGAAANLAVTLGAFGGVFIGGGIVPRMGEWFAGSPFRARFESKGRFSDYLAQIPTYVITTPNPAFHGVATILSEHLRGRSGANTLMERIGHLQHELTPAEQRVATLVLGQPRLVLNEPIAGIARLAEVSQPTVIRFCRSLGFLGLADFKLKFASSLTGAIPVRHSQVRNSDSTHDLSAKVVDNTVSAILKFRDQLDVRSIDRAIELVSKANRVEFYAMGNSRVVALDGQHKFFRFRIPTASYGDSHLFTLAAELLKPGDVVIAISNSGRLPELLNAVDAARAAGADVIAISSSHSPLARKASVCLAVDHAEDSTTFLSMISRILQLLLIDIVSVGISVESHNANNGGAPAQAENELEHRRLLISHLDS</sequence>
<comment type="caution">
    <text evidence="13">The sequence shown here is derived from an EMBL/GenBank/DDBJ whole genome shotgun (WGS) entry which is preliminary data.</text>
</comment>
<feature type="domain" description="HTH rpiR-type" evidence="11">
    <location>
        <begin position="341"/>
        <end position="417"/>
    </location>
</feature>
<dbReference type="Pfam" id="PF01418">
    <property type="entry name" value="HTH_6"/>
    <property type="match status" value="1"/>
</dbReference>
<dbReference type="GO" id="GO:0005524">
    <property type="term" value="F:ATP binding"/>
    <property type="evidence" value="ECO:0007669"/>
    <property type="project" value="UniProtKB-UniRule"/>
</dbReference>
<dbReference type="InterPro" id="IPR003836">
    <property type="entry name" value="Glucokinase"/>
</dbReference>
<dbReference type="Gene3D" id="3.30.420.40">
    <property type="match status" value="1"/>
</dbReference>
<evidence type="ECO:0000256" key="1">
    <source>
        <dbReference type="ARBA" id="ARBA00007693"/>
    </source>
</evidence>
<dbReference type="CDD" id="cd24008">
    <property type="entry name" value="ASKHA_NBD_GLK"/>
    <property type="match status" value="1"/>
</dbReference>
<evidence type="ECO:0000256" key="4">
    <source>
        <dbReference type="ARBA" id="ARBA00023015"/>
    </source>
</evidence>
<dbReference type="EMBL" id="PXWF02000240">
    <property type="protein sequence ID" value="PWF46769.1"/>
    <property type="molecule type" value="Genomic_DNA"/>
</dbReference>
<dbReference type="Proteomes" id="UP000241421">
    <property type="component" value="Unassembled WGS sequence"/>
</dbReference>
<keyword evidence="6 10" id="KW-0324">Glycolysis</keyword>
<name>A0A2U2HJ47_9BURK</name>
<keyword evidence="14" id="KW-1185">Reference proteome</keyword>
<dbReference type="Gene3D" id="3.40.50.10490">
    <property type="entry name" value="Glucose-6-phosphate isomerase like protein, domain 1"/>
    <property type="match status" value="1"/>
</dbReference>
<feature type="domain" description="SIS" evidence="12">
    <location>
        <begin position="461"/>
        <end position="600"/>
    </location>
</feature>
<comment type="subcellular location">
    <subcellularLocation>
        <location evidence="10">Cytoplasm</location>
    </subcellularLocation>
</comment>
<keyword evidence="3 10" id="KW-0418">Kinase</keyword>
<evidence type="ECO:0000256" key="5">
    <source>
        <dbReference type="ARBA" id="ARBA00023125"/>
    </source>
</evidence>
<dbReference type="InterPro" id="IPR009057">
    <property type="entry name" value="Homeodomain-like_sf"/>
</dbReference>
<keyword evidence="5" id="KW-0238">DNA-binding</keyword>
<comment type="similarity">
    <text evidence="10">Belongs to the bacterial glucokinase family.</text>
</comment>
<evidence type="ECO:0000256" key="3">
    <source>
        <dbReference type="ARBA" id="ARBA00022777"/>
    </source>
</evidence>
<evidence type="ECO:0000259" key="11">
    <source>
        <dbReference type="PROSITE" id="PS51071"/>
    </source>
</evidence>
<dbReference type="PROSITE" id="PS51071">
    <property type="entry name" value="HTH_RPIR"/>
    <property type="match status" value="1"/>
</dbReference>
<keyword evidence="10" id="KW-0547">Nucleotide-binding</keyword>
<dbReference type="SUPFAM" id="SSF53067">
    <property type="entry name" value="Actin-like ATPase domain"/>
    <property type="match status" value="1"/>
</dbReference>
<dbReference type="Pfam" id="PF01380">
    <property type="entry name" value="SIS"/>
    <property type="match status" value="1"/>
</dbReference>
<keyword evidence="8" id="KW-0511">Multifunctional enzyme</keyword>
<dbReference type="InterPro" id="IPR000281">
    <property type="entry name" value="HTH_RpiR"/>
</dbReference>
<keyword evidence="10" id="KW-0963">Cytoplasm</keyword>
<dbReference type="NCBIfam" id="TIGR00749">
    <property type="entry name" value="glk"/>
    <property type="match status" value="1"/>
</dbReference>
<keyword evidence="4" id="KW-0805">Transcription regulation</keyword>
<dbReference type="PANTHER" id="PTHR47690">
    <property type="entry name" value="GLUCOKINASE"/>
    <property type="match status" value="1"/>
</dbReference>
<dbReference type="GO" id="GO:0005536">
    <property type="term" value="F:D-glucose binding"/>
    <property type="evidence" value="ECO:0007669"/>
    <property type="project" value="InterPro"/>
</dbReference>
<evidence type="ECO:0000313" key="14">
    <source>
        <dbReference type="Proteomes" id="UP000241421"/>
    </source>
</evidence>
<dbReference type="HAMAP" id="MF_00524">
    <property type="entry name" value="Glucokinase"/>
    <property type="match status" value="1"/>
</dbReference>
<dbReference type="Gene3D" id="3.40.367.20">
    <property type="match status" value="1"/>
</dbReference>
<dbReference type="InterPro" id="IPR001347">
    <property type="entry name" value="SIS_dom"/>
</dbReference>
<dbReference type="EC" id="2.7.1.2" evidence="10"/>
<keyword evidence="2 10" id="KW-0808">Transferase</keyword>
<dbReference type="GO" id="GO:0005829">
    <property type="term" value="C:cytosol"/>
    <property type="evidence" value="ECO:0007669"/>
    <property type="project" value="TreeGrafter"/>
</dbReference>
<dbReference type="NCBIfam" id="NF001416">
    <property type="entry name" value="PRK00292.1-3"/>
    <property type="match status" value="1"/>
</dbReference>
<evidence type="ECO:0000313" key="13">
    <source>
        <dbReference type="EMBL" id="PWF46769.1"/>
    </source>
</evidence>
<dbReference type="OrthoDB" id="257751at2"/>
<evidence type="ECO:0000259" key="12">
    <source>
        <dbReference type="PROSITE" id="PS51464"/>
    </source>
</evidence>
<reference evidence="13 14" key="1">
    <citation type="submission" date="2018-04" db="EMBL/GenBank/DDBJ databases">
        <title>Massilia violaceinigra sp. nov., a novel purple-pigmented bacterium isolated from Tianshan glacier, Xinjiang, China.</title>
        <authorList>
            <person name="Wang H."/>
        </authorList>
    </citation>
    <scope>NUCLEOTIDE SEQUENCE [LARGE SCALE GENOMIC DNA]</scope>
    <source>
        <strain evidence="13 14">B448-2</strain>
    </source>
</reference>